<dbReference type="AlphaFoldDB" id="A0A9D4CND2"/>
<comment type="caution">
    <text evidence="1">The sequence shown here is derived from an EMBL/GenBank/DDBJ whole genome shotgun (WGS) entry which is preliminary data.</text>
</comment>
<reference evidence="1" key="2">
    <citation type="submission" date="2020-11" db="EMBL/GenBank/DDBJ databases">
        <authorList>
            <person name="McCartney M.A."/>
            <person name="Auch B."/>
            <person name="Kono T."/>
            <person name="Mallez S."/>
            <person name="Becker A."/>
            <person name="Gohl D.M."/>
            <person name="Silverstein K.A.T."/>
            <person name="Koren S."/>
            <person name="Bechman K.B."/>
            <person name="Herman A."/>
            <person name="Abrahante J.E."/>
            <person name="Garbe J."/>
        </authorList>
    </citation>
    <scope>NUCLEOTIDE SEQUENCE</scope>
    <source>
        <strain evidence="1">Duluth1</strain>
        <tissue evidence="1">Whole animal</tissue>
    </source>
</reference>
<proteinExistence type="predicted"/>
<protein>
    <submittedName>
        <fullName evidence="1">Uncharacterized protein</fullName>
    </submittedName>
</protein>
<evidence type="ECO:0000313" key="2">
    <source>
        <dbReference type="Proteomes" id="UP000828390"/>
    </source>
</evidence>
<keyword evidence="2" id="KW-1185">Reference proteome</keyword>
<name>A0A9D4CND2_DREPO</name>
<accession>A0A9D4CND2</accession>
<gene>
    <name evidence="1" type="ORF">DPMN_054125</name>
</gene>
<dbReference type="Proteomes" id="UP000828390">
    <property type="component" value="Unassembled WGS sequence"/>
</dbReference>
<evidence type="ECO:0000313" key="1">
    <source>
        <dbReference type="EMBL" id="KAH3728177.1"/>
    </source>
</evidence>
<sequence>MHIWVGELVSNLPHKTGRERNPYSSAKTTMPPKGIICVGMKHICRIVVVFFFAQLFIWEHKNTSTQQPSESQDTLIQYQGVKFL</sequence>
<reference evidence="1" key="1">
    <citation type="journal article" date="2019" name="bioRxiv">
        <title>The Genome of the Zebra Mussel, Dreissena polymorpha: A Resource for Invasive Species Research.</title>
        <authorList>
            <person name="McCartney M.A."/>
            <person name="Auch B."/>
            <person name="Kono T."/>
            <person name="Mallez S."/>
            <person name="Zhang Y."/>
            <person name="Obille A."/>
            <person name="Becker A."/>
            <person name="Abrahante J.E."/>
            <person name="Garbe J."/>
            <person name="Badalamenti J.P."/>
            <person name="Herman A."/>
            <person name="Mangelson H."/>
            <person name="Liachko I."/>
            <person name="Sullivan S."/>
            <person name="Sone E.D."/>
            <person name="Koren S."/>
            <person name="Silverstein K.A.T."/>
            <person name="Beckman K.B."/>
            <person name="Gohl D.M."/>
        </authorList>
    </citation>
    <scope>NUCLEOTIDE SEQUENCE</scope>
    <source>
        <strain evidence="1">Duluth1</strain>
        <tissue evidence="1">Whole animal</tissue>
    </source>
</reference>
<dbReference type="EMBL" id="JAIWYP010000012">
    <property type="protein sequence ID" value="KAH3728177.1"/>
    <property type="molecule type" value="Genomic_DNA"/>
</dbReference>
<organism evidence="1 2">
    <name type="scientific">Dreissena polymorpha</name>
    <name type="common">Zebra mussel</name>
    <name type="synonym">Mytilus polymorpha</name>
    <dbReference type="NCBI Taxonomy" id="45954"/>
    <lineage>
        <taxon>Eukaryota</taxon>
        <taxon>Metazoa</taxon>
        <taxon>Spiralia</taxon>
        <taxon>Lophotrochozoa</taxon>
        <taxon>Mollusca</taxon>
        <taxon>Bivalvia</taxon>
        <taxon>Autobranchia</taxon>
        <taxon>Heteroconchia</taxon>
        <taxon>Euheterodonta</taxon>
        <taxon>Imparidentia</taxon>
        <taxon>Neoheterodontei</taxon>
        <taxon>Myida</taxon>
        <taxon>Dreissenoidea</taxon>
        <taxon>Dreissenidae</taxon>
        <taxon>Dreissena</taxon>
    </lineage>
</organism>